<evidence type="ECO:0000256" key="5">
    <source>
        <dbReference type="ARBA" id="ARBA00022490"/>
    </source>
</evidence>
<dbReference type="InterPro" id="IPR004516">
    <property type="entry name" value="HisRS/HisZ"/>
</dbReference>
<dbReference type="PANTHER" id="PTHR43707:SF6">
    <property type="entry name" value="ATP PHOSPHORIBOSYLTRANSFERASE REGULATORY SUBUNIT"/>
    <property type="match status" value="1"/>
</dbReference>
<evidence type="ECO:0000313" key="12">
    <source>
        <dbReference type="EMBL" id="KRO29175.1"/>
    </source>
</evidence>
<evidence type="ECO:0000313" key="13">
    <source>
        <dbReference type="Proteomes" id="UP000050920"/>
    </source>
</evidence>
<feature type="domain" description="Aminoacyl-transfer RNA synthetases class-II family profile" evidence="11">
    <location>
        <begin position="1"/>
        <end position="105"/>
    </location>
</feature>
<evidence type="ECO:0000256" key="6">
    <source>
        <dbReference type="ARBA" id="ARBA00022605"/>
    </source>
</evidence>
<keyword evidence="6 9" id="KW-0028">Amino-acid biosynthesis</keyword>
<keyword evidence="12" id="KW-0808">Transferase</keyword>
<gene>
    <name evidence="9" type="primary">hisZ</name>
    <name evidence="12" type="ORF">DY78_GL001341</name>
</gene>
<evidence type="ECO:0000256" key="2">
    <source>
        <dbReference type="ARBA" id="ARBA00004667"/>
    </source>
</evidence>
<evidence type="ECO:0000256" key="9">
    <source>
        <dbReference type="HAMAP-Rule" id="MF_00125"/>
    </source>
</evidence>
<dbReference type="InterPro" id="IPR006195">
    <property type="entry name" value="aa-tRNA-synth_II"/>
</dbReference>
<dbReference type="InterPro" id="IPR045864">
    <property type="entry name" value="aa-tRNA-synth_II/BPL/LPL"/>
</dbReference>
<dbReference type="NCBIfam" id="TIGR00443">
    <property type="entry name" value="hisZ_biosyn_reg"/>
    <property type="match status" value="1"/>
</dbReference>
<feature type="binding site" evidence="10">
    <location>
        <position position="105"/>
    </location>
    <ligand>
        <name>L-histidine</name>
        <dbReference type="ChEBI" id="CHEBI:57595"/>
    </ligand>
</feature>
<evidence type="ECO:0000256" key="4">
    <source>
        <dbReference type="ARBA" id="ARBA00020397"/>
    </source>
</evidence>
<proteinExistence type="inferred from homology"/>
<dbReference type="PIRSF" id="PIRSF001549">
    <property type="entry name" value="His-tRNA_synth"/>
    <property type="match status" value="1"/>
</dbReference>
<dbReference type="CDD" id="cd00773">
    <property type="entry name" value="HisRS-like_core"/>
    <property type="match status" value="1"/>
</dbReference>
<feature type="binding site" evidence="10">
    <location>
        <position position="119"/>
    </location>
    <ligand>
        <name>L-histidine</name>
        <dbReference type="ChEBI" id="CHEBI:57595"/>
    </ligand>
</feature>
<comment type="subcellular location">
    <subcellularLocation>
        <location evidence="1 9">Cytoplasm</location>
    </subcellularLocation>
</comment>
<dbReference type="GO" id="GO:0000105">
    <property type="term" value="P:L-histidine biosynthetic process"/>
    <property type="evidence" value="ECO:0007669"/>
    <property type="project" value="UniProtKB-UniRule"/>
</dbReference>
<evidence type="ECO:0000256" key="10">
    <source>
        <dbReference type="PIRSR" id="PIRSR001549-1"/>
    </source>
</evidence>
<keyword evidence="7 9" id="KW-0368">Histidine biosynthesis</keyword>
<dbReference type="Gene3D" id="3.30.930.10">
    <property type="entry name" value="Bira Bifunctional Protein, Domain 2"/>
    <property type="match status" value="1"/>
</dbReference>
<name>A0A0R2NU02_9LACO</name>
<dbReference type="Proteomes" id="UP000050920">
    <property type="component" value="Unassembled WGS sequence"/>
</dbReference>
<dbReference type="HAMAP" id="MF_00125">
    <property type="entry name" value="HisZ"/>
    <property type="match status" value="1"/>
</dbReference>
<feature type="binding site" evidence="10">
    <location>
        <begin position="268"/>
        <end position="269"/>
    </location>
    <ligand>
        <name>L-histidine</name>
        <dbReference type="ChEBI" id="CHEBI:57595"/>
    </ligand>
</feature>
<dbReference type="AlphaFoldDB" id="A0A0R2NU02"/>
<feature type="binding site" evidence="10">
    <location>
        <begin position="77"/>
        <end position="79"/>
    </location>
    <ligand>
        <name>L-histidine</name>
        <dbReference type="ChEBI" id="CHEBI:57595"/>
    </ligand>
</feature>
<dbReference type="GO" id="GO:0016757">
    <property type="term" value="F:glycosyltransferase activity"/>
    <property type="evidence" value="ECO:0007669"/>
    <property type="project" value="UniProtKB-KW"/>
</dbReference>
<dbReference type="EMBL" id="AYGX02000017">
    <property type="protein sequence ID" value="KRO29175.1"/>
    <property type="molecule type" value="Genomic_DNA"/>
</dbReference>
<feature type="binding site" evidence="10">
    <location>
        <position position="123"/>
    </location>
    <ligand>
        <name>L-histidine</name>
        <dbReference type="ChEBI" id="CHEBI:57595"/>
    </ligand>
</feature>
<evidence type="ECO:0000259" key="11">
    <source>
        <dbReference type="PROSITE" id="PS50862"/>
    </source>
</evidence>
<comment type="subunit">
    <text evidence="9">Heteromultimer composed of HisG and HisZ subunits.</text>
</comment>
<organism evidence="12 13">
    <name type="scientific">Lactiplantibacillus fabifermentans DSM 21115</name>
    <dbReference type="NCBI Taxonomy" id="1413187"/>
    <lineage>
        <taxon>Bacteria</taxon>
        <taxon>Bacillati</taxon>
        <taxon>Bacillota</taxon>
        <taxon>Bacilli</taxon>
        <taxon>Lactobacillales</taxon>
        <taxon>Lactobacillaceae</taxon>
        <taxon>Lactiplantibacillus</taxon>
    </lineage>
</organism>
<dbReference type="UniPathway" id="UPA00031">
    <property type="reaction ID" value="UER00006"/>
</dbReference>
<dbReference type="PANTHER" id="PTHR43707">
    <property type="entry name" value="HISTIDYL-TRNA SYNTHETASE"/>
    <property type="match status" value="1"/>
</dbReference>
<keyword evidence="13" id="KW-1185">Reference proteome</keyword>
<dbReference type="Pfam" id="PF13393">
    <property type="entry name" value="tRNA-synt_His"/>
    <property type="match status" value="1"/>
</dbReference>
<dbReference type="SUPFAM" id="SSF55681">
    <property type="entry name" value="Class II aaRS and biotin synthetases"/>
    <property type="match status" value="1"/>
</dbReference>
<evidence type="ECO:0000256" key="7">
    <source>
        <dbReference type="ARBA" id="ARBA00023102"/>
    </source>
</evidence>
<accession>A0A0R2NU02</accession>
<sequence length="384" mass="42003">MLSNLLPQGTRDEFGSRAAIKQQLISVIQAHFKQRGFASIATPLLENQAVFAPYEIGNYQLYQLFDQDGQTLVLRPDMTLPVARFLSATKVPLPQKFSYVGDIFRVGRRLSGAYNQITQAGVELIGYSSIKAELECLTLANRLSAELIDDAVEIELGDAQFAQQVVASLTADATQQAAIKQALFNKQIPQYQALIAAYQDEPLYDFLQRWPRLFGTPATIFAQLATAPLPASVQTGIDRLKAVVAWMQQTMPQQAVSVDLSSEAPQSYYTGLTFRGYSQAGAGYLFSGGRYDQLLANFQAKPEPAVGMGLDVDLLTELAGTTTTTQPQTLIYFDPLQWSQAEAYLARQPQAMLSLAPDLAAARVEADQLGATLIDLTEGADDEK</sequence>
<reference evidence="12 13" key="1">
    <citation type="journal article" date="2015" name="Genome Announc.">
        <title>Expanding the biotechnology potential of lactobacilli through comparative genomics of 213 strains and associated genera.</title>
        <authorList>
            <person name="Sun Z."/>
            <person name="Harris H.M."/>
            <person name="McCann A."/>
            <person name="Guo C."/>
            <person name="Argimon S."/>
            <person name="Zhang W."/>
            <person name="Yang X."/>
            <person name="Jeffery I.B."/>
            <person name="Cooney J.C."/>
            <person name="Kagawa T.F."/>
            <person name="Liu W."/>
            <person name="Song Y."/>
            <person name="Salvetti E."/>
            <person name="Wrobel A."/>
            <person name="Rasinkangas P."/>
            <person name="Parkhill J."/>
            <person name="Rea M.C."/>
            <person name="O'Sullivan O."/>
            <person name="Ritari J."/>
            <person name="Douillard F.P."/>
            <person name="Paul Ross R."/>
            <person name="Yang R."/>
            <person name="Briner A.E."/>
            <person name="Felis G.E."/>
            <person name="de Vos W.M."/>
            <person name="Barrangou R."/>
            <person name="Klaenhammer T.R."/>
            <person name="Caufield P.W."/>
            <person name="Cui Y."/>
            <person name="Zhang H."/>
            <person name="O'Toole P.W."/>
        </authorList>
    </citation>
    <scope>NUCLEOTIDE SEQUENCE [LARGE SCALE GENOMIC DNA]</scope>
    <source>
        <strain evidence="12 13">DSM 21115</strain>
    </source>
</reference>
<dbReference type="InterPro" id="IPR041715">
    <property type="entry name" value="HisRS-like_core"/>
</dbReference>
<keyword evidence="5 9" id="KW-0963">Cytoplasm</keyword>
<dbReference type="GO" id="GO:0004821">
    <property type="term" value="F:histidine-tRNA ligase activity"/>
    <property type="evidence" value="ECO:0007669"/>
    <property type="project" value="TreeGrafter"/>
</dbReference>
<evidence type="ECO:0000256" key="3">
    <source>
        <dbReference type="ARBA" id="ARBA00005539"/>
    </source>
</evidence>
<protein>
    <recommendedName>
        <fullName evidence="4 9">ATP phosphoribosyltransferase regulatory subunit</fullName>
    </recommendedName>
</protein>
<evidence type="ECO:0000256" key="1">
    <source>
        <dbReference type="ARBA" id="ARBA00004496"/>
    </source>
</evidence>
<dbReference type="PROSITE" id="PS50862">
    <property type="entry name" value="AA_TRNA_LIGASE_II"/>
    <property type="match status" value="1"/>
</dbReference>
<dbReference type="RefSeq" id="WP_024626058.1">
    <property type="nucleotide sequence ID" value="NZ_AYGX02000017.1"/>
</dbReference>
<dbReference type="GO" id="GO:0140096">
    <property type="term" value="F:catalytic activity, acting on a protein"/>
    <property type="evidence" value="ECO:0007669"/>
    <property type="project" value="UniProtKB-ARBA"/>
</dbReference>
<evidence type="ECO:0000256" key="8">
    <source>
        <dbReference type="ARBA" id="ARBA00025246"/>
    </source>
</evidence>
<comment type="similarity">
    <text evidence="3 9">Belongs to the class-II aminoacyl-tRNA synthetase family. HisZ subfamily.</text>
</comment>
<dbReference type="GO" id="GO:0006427">
    <property type="term" value="P:histidyl-tRNA aminoacylation"/>
    <property type="evidence" value="ECO:0007669"/>
    <property type="project" value="TreeGrafter"/>
</dbReference>
<dbReference type="InterPro" id="IPR004517">
    <property type="entry name" value="HisZ"/>
</dbReference>
<comment type="caution">
    <text evidence="12">The sequence shown here is derived from an EMBL/GenBank/DDBJ whole genome shotgun (WGS) entry which is preliminary data.</text>
</comment>
<comment type="pathway">
    <text evidence="2 9">Amino-acid biosynthesis; L-histidine biosynthesis; L-histidine from 5-phospho-alpha-D-ribose 1-diphosphate: step 1/9.</text>
</comment>
<comment type="function">
    <text evidence="8 9">Required for the first step of histidine biosynthesis. May allow the feedback regulation of ATP phosphoribosyltransferase activity by histidine.</text>
</comment>
<comment type="miscellaneous">
    <text evidence="9">This function is generally fulfilled by the C-terminal part of HisG, which is missing in some bacteria such as this one.</text>
</comment>
<keyword evidence="12" id="KW-0328">Glycosyltransferase</keyword>
<dbReference type="GO" id="GO:0005737">
    <property type="term" value="C:cytoplasm"/>
    <property type="evidence" value="ECO:0007669"/>
    <property type="project" value="UniProtKB-SubCell"/>
</dbReference>